<feature type="transmembrane region" description="Helical" evidence="6">
    <location>
        <begin position="95"/>
        <end position="112"/>
    </location>
</feature>
<comment type="caution">
    <text evidence="8">The sequence shown here is derived from an EMBL/GenBank/DDBJ whole genome shotgun (WGS) entry which is preliminary data.</text>
</comment>
<dbReference type="Pfam" id="PF12823">
    <property type="entry name" value="DUF3817"/>
    <property type="match status" value="1"/>
</dbReference>
<comment type="subcellular location">
    <subcellularLocation>
        <location evidence="1">Cell membrane</location>
        <topology evidence="1">Multi-pass membrane protein</topology>
    </subcellularLocation>
</comment>
<reference evidence="8 9" key="1">
    <citation type="submission" date="2017-09" db="EMBL/GenBank/DDBJ databases">
        <title>Bacterial strain isolated from the female urinary microbiota.</title>
        <authorList>
            <person name="Thomas-White K."/>
            <person name="Kumar N."/>
            <person name="Forster S."/>
            <person name="Putonti C."/>
            <person name="Lawley T."/>
            <person name="Wolfe A.J."/>
        </authorList>
    </citation>
    <scope>NUCLEOTIDE SEQUENCE [LARGE SCALE GENOMIC DNA]</scope>
    <source>
        <strain evidence="8 9">UMB0792</strain>
    </source>
</reference>
<evidence type="ECO:0000313" key="9">
    <source>
        <dbReference type="Proteomes" id="UP000235836"/>
    </source>
</evidence>
<accession>A0A2N6T7V1</accession>
<dbReference type="AlphaFoldDB" id="A0A2N6T7V1"/>
<feature type="transmembrane region" description="Helical" evidence="6">
    <location>
        <begin position="64"/>
        <end position="83"/>
    </location>
</feature>
<dbReference type="RefSeq" id="WP_102723163.1">
    <property type="nucleotide sequence ID" value="NZ_JBHRZL010000022.1"/>
</dbReference>
<keyword evidence="3 6" id="KW-0812">Transmembrane</keyword>
<dbReference type="Proteomes" id="UP000235836">
    <property type="component" value="Unassembled WGS sequence"/>
</dbReference>
<evidence type="ECO:0000313" key="8">
    <source>
        <dbReference type="EMBL" id="PMC65397.1"/>
    </source>
</evidence>
<organism evidence="8 9">
    <name type="scientific">Corynebacterium tuscaniense</name>
    <dbReference type="NCBI Taxonomy" id="302449"/>
    <lineage>
        <taxon>Bacteria</taxon>
        <taxon>Bacillati</taxon>
        <taxon>Actinomycetota</taxon>
        <taxon>Actinomycetes</taxon>
        <taxon>Mycobacteriales</taxon>
        <taxon>Corynebacteriaceae</taxon>
        <taxon>Corynebacterium</taxon>
    </lineage>
</organism>
<evidence type="ECO:0000256" key="1">
    <source>
        <dbReference type="ARBA" id="ARBA00004651"/>
    </source>
</evidence>
<keyword evidence="5 6" id="KW-0472">Membrane</keyword>
<evidence type="ECO:0000256" key="5">
    <source>
        <dbReference type="ARBA" id="ARBA00023136"/>
    </source>
</evidence>
<evidence type="ECO:0000256" key="6">
    <source>
        <dbReference type="SAM" id="Phobius"/>
    </source>
</evidence>
<sequence length="129" mass="14665">MSTPPTTPANPDASVPRIHPERKRRVKTALTLFAIAAWVTGVMLLLLCARMIMEYILHMDVSSLNWVAIAHGWVYALFLLATLNLGMKARWSTKTWLVTALAGVVPFLSFFVEHWRRQEVTQEFALNEN</sequence>
<dbReference type="EMBL" id="PNHG01000001">
    <property type="protein sequence ID" value="PMC65397.1"/>
    <property type="molecule type" value="Genomic_DNA"/>
</dbReference>
<evidence type="ECO:0000256" key="2">
    <source>
        <dbReference type="ARBA" id="ARBA00022475"/>
    </source>
</evidence>
<keyword evidence="9" id="KW-1185">Reference proteome</keyword>
<dbReference type="PANTHER" id="PTHR40077:SF2">
    <property type="entry name" value="MEMBRANE PROTEIN"/>
    <property type="match status" value="1"/>
</dbReference>
<feature type="domain" description="DUF3817" evidence="7">
    <location>
        <begin position="30"/>
        <end position="117"/>
    </location>
</feature>
<dbReference type="InterPro" id="IPR023845">
    <property type="entry name" value="DUF3817_TM"/>
</dbReference>
<evidence type="ECO:0000259" key="7">
    <source>
        <dbReference type="Pfam" id="PF12823"/>
    </source>
</evidence>
<keyword evidence="2" id="KW-1003">Cell membrane</keyword>
<evidence type="ECO:0000256" key="4">
    <source>
        <dbReference type="ARBA" id="ARBA00022989"/>
    </source>
</evidence>
<name>A0A2N6T7V1_9CORY</name>
<proteinExistence type="predicted"/>
<dbReference type="NCBIfam" id="TIGR03954">
    <property type="entry name" value="integ_memb_HG"/>
    <property type="match status" value="1"/>
</dbReference>
<evidence type="ECO:0000256" key="3">
    <source>
        <dbReference type="ARBA" id="ARBA00022692"/>
    </source>
</evidence>
<protein>
    <submittedName>
        <fullName evidence="8">DUF3817 domain-containing protein</fullName>
    </submittedName>
</protein>
<keyword evidence="4 6" id="KW-1133">Transmembrane helix</keyword>
<dbReference type="PANTHER" id="PTHR40077">
    <property type="entry name" value="MEMBRANE PROTEIN-RELATED"/>
    <property type="match status" value="1"/>
</dbReference>
<gene>
    <name evidence="8" type="ORF">CJ203_00500</name>
</gene>
<feature type="transmembrane region" description="Helical" evidence="6">
    <location>
        <begin position="29"/>
        <end position="52"/>
    </location>
</feature>
<dbReference type="GO" id="GO:0005886">
    <property type="term" value="C:plasma membrane"/>
    <property type="evidence" value="ECO:0007669"/>
    <property type="project" value="UniProtKB-SubCell"/>
</dbReference>